<evidence type="ECO:0000256" key="1">
    <source>
        <dbReference type="ARBA" id="ARBA00022801"/>
    </source>
</evidence>
<organism evidence="2 3">
    <name type="scientific">Novymonas esmeraldas</name>
    <dbReference type="NCBI Taxonomy" id="1808958"/>
    <lineage>
        <taxon>Eukaryota</taxon>
        <taxon>Discoba</taxon>
        <taxon>Euglenozoa</taxon>
        <taxon>Kinetoplastea</taxon>
        <taxon>Metakinetoplastina</taxon>
        <taxon>Trypanosomatida</taxon>
        <taxon>Trypanosomatidae</taxon>
        <taxon>Novymonas</taxon>
    </lineage>
</organism>
<keyword evidence="3" id="KW-1185">Reference proteome</keyword>
<dbReference type="EMBL" id="JAECZO010000001">
    <property type="protein sequence ID" value="KAK7199708.1"/>
    <property type="molecule type" value="Genomic_DNA"/>
</dbReference>
<sequence>MTELPIMVVGTGSAGRRAAAALHFSSSYELVYVSPDIDEKQIRHVDPFILTSAIAHAKMAELRAKVAQDTELQDRIARRQGSVAVTFDQVVYFHGEIREKPESVEEATAFIRSYSNNELDTVMTTVLHDFDTHVEASMPNTTRTFYREIPEEAIARVVQRASCLHNAGGFSVSDVDMKSSEIKIEPGTEEDVRGFCAASVRLLMAKVRGPQSDDSRLAS</sequence>
<comment type="caution">
    <text evidence="2">The sequence shown here is derived from an EMBL/GenBank/DDBJ whole genome shotgun (WGS) entry which is preliminary data.</text>
</comment>
<evidence type="ECO:0000313" key="2">
    <source>
        <dbReference type="EMBL" id="KAK7199708.1"/>
    </source>
</evidence>
<keyword evidence="1" id="KW-0378">Hydrolase</keyword>
<proteinExistence type="predicted"/>
<dbReference type="InterPro" id="IPR003697">
    <property type="entry name" value="Maf-like"/>
</dbReference>
<dbReference type="InterPro" id="IPR029001">
    <property type="entry name" value="ITPase-like_fam"/>
</dbReference>
<dbReference type="PIRSF" id="PIRSF006305">
    <property type="entry name" value="Maf"/>
    <property type="match status" value="1"/>
</dbReference>
<dbReference type="Gene3D" id="3.90.950.10">
    <property type="match status" value="1"/>
</dbReference>
<protein>
    <submittedName>
        <fullName evidence="2">Maf-like protein</fullName>
    </submittedName>
</protein>
<dbReference type="SUPFAM" id="SSF52972">
    <property type="entry name" value="ITPase-like"/>
    <property type="match status" value="1"/>
</dbReference>
<name>A0AAW0F0H9_9TRYP</name>
<dbReference type="GO" id="GO:0047429">
    <property type="term" value="F:nucleoside triphosphate diphosphatase activity"/>
    <property type="evidence" value="ECO:0007669"/>
    <property type="project" value="InterPro"/>
</dbReference>
<dbReference type="PANTHER" id="PTHR43213:SF4">
    <property type="entry name" value="7-METHYL-GTP PYROPHOSPHATASE"/>
    <property type="match status" value="1"/>
</dbReference>
<accession>A0AAW0F0H9</accession>
<dbReference type="Proteomes" id="UP001430356">
    <property type="component" value="Unassembled WGS sequence"/>
</dbReference>
<dbReference type="PANTHER" id="PTHR43213">
    <property type="entry name" value="BIFUNCTIONAL DTTP/UTP PYROPHOSPHATASE/METHYLTRANSFERASE PROTEIN-RELATED"/>
    <property type="match status" value="1"/>
</dbReference>
<dbReference type="AlphaFoldDB" id="A0AAW0F0H9"/>
<gene>
    <name evidence="2" type="ORF">NESM_000016700</name>
</gene>
<evidence type="ECO:0000313" key="3">
    <source>
        <dbReference type="Proteomes" id="UP001430356"/>
    </source>
</evidence>
<reference evidence="2 3" key="1">
    <citation type="journal article" date="2021" name="MBio">
        <title>A New Model Trypanosomatid, Novymonas esmeraldas: Genomic Perception of Its 'Candidatus Pandoraea novymonadis' Endosymbiont.</title>
        <authorList>
            <person name="Zakharova A."/>
            <person name="Saura A."/>
            <person name="Butenko A."/>
            <person name="Podesvova L."/>
            <person name="Warmusova S."/>
            <person name="Kostygov A.Y."/>
            <person name="Nenarokova A."/>
            <person name="Lukes J."/>
            <person name="Opperdoes F.R."/>
            <person name="Yurchenko V."/>
        </authorList>
    </citation>
    <scope>NUCLEOTIDE SEQUENCE [LARGE SCALE GENOMIC DNA]</scope>
    <source>
        <strain evidence="2 3">E262AT.01</strain>
    </source>
</reference>
<dbReference type="Pfam" id="PF02545">
    <property type="entry name" value="Maf"/>
    <property type="match status" value="1"/>
</dbReference>